<feature type="transmembrane region" description="Helical" evidence="8">
    <location>
        <begin position="635"/>
        <end position="655"/>
    </location>
</feature>
<evidence type="ECO:0000256" key="6">
    <source>
        <dbReference type="ARBA" id="ARBA00022989"/>
    </source>
</evidence>
<dbReference type="SUPFAM" id="SSF81345">
    <property type="entry name" value="ABC transporter involved in vitamin B12 uptake, BtuC"/>
    <property type="match status" value="2"/>
</dbReference>
<dbReference type="Proteomes" id="UP000646540">
    <property type="component" value="Unassembled WGS sequence"/>
</dbReference>
<evidence type="ECO:0000256" key="7">
    <source>
        <dbReference type="ARBA" id="ARBA00023136"/>
    </source>
</evidence>
<evidence type="ECO:0000256" key="2">
    <source>
        <dbReference type="ARBA" id="ARBA00007935"/>
    </source>
</evidence>
<feature type="transmembrane region" description="Helical" evidence="8">
    <location>
        <begin position="247"/>
        <end position="265"/>
    </location>
</feature>
<feature type="transmembrane region" description="Helical" evidence="8">
    <location>
        <begin position="345"/>
        <end position="369"/>
    </location>
</feature>
<evidence type="ECO:0000256" key="4">
    <source>
        <dbReference type="ARBA" id="ARBA00022475"/>
    </source>
</evidence>
<feature type="transmembrane region" description="Helical" evidence="8">
    <location>
        <begin position="389"/>
        <end position="411"/>
    </location>
</feature>
<protein>
    <submittedName>
        <fullName evidence="10">Fe(3+)-hydroxamate ABC transporter permease FhuB</fullName>
    </submittedName>
</protein>
<reference evidence="10 11" key="1">
    <citation type="submission" date="2017-09" db="EMBL/GenBank/DDBJ databases">
        <title>Mdr eskape-Ghana.</title>
        <authorList>
            <person name="Agyepong N."/>
            <person name="Janice J."/>
            <person name="Samuelsen O."/>
            <person name="Owusu-Ofori A."/>
            <person name="Sundsfjord A."/>
            <person name="Essack S."/>
            <person name="Pedersen T."/>
        </authorList>
    </citation>
    <scope>NUCLEOTIDE SEQUENCE [LARGE SCALE GENOMIC DNA]</scope>
    <source>
        <strain evidence="10 11">46</strain>
    </source>
</reference>
<feature type="transmembrane region" description="Helical" evidence="8">
    <location>
        <begin position="117"/>
        <end position="137"/>
    </location>
</feature>
<dbReference type="EMBL" id="JACNQW010000004">
    <property type="protein sequence ID" value="MBC5045126.1"/>
    <property type="molecule type" value="Genomic_DNA"/>
</dbReference>
<feature type="transmembrane region" description="Helical" evidence="8">
    <location>
        <begin position="567"/>
        <end position="594"/>
    </location>
</feature>
<dbReference type="Proteomes" id="UP000217648">
    <property type="component" value="Unassembled WGS sequence"/>
</dbReference>
<evidence type="ECO:0000256" key="8">
    <source>
        <dbReference type="SAM" id="Phobius"/>
    </source>
</evidence>
<dbReference type="RefSeq" id="WP_004204433.1">
    <property type="nucleotide sequence ID" value="NZ_AOGO01000015.1"/>
</dbReference>
<keyword evidence="7 8" id="KW-0472">Membrane</keyword>
<comment type="caution">
    <text evidence="10">The sequence shown here is derived from an EMBL/GenBank/DDBJ whole genome shotgun (WGS) entry which is preliminary data.</text>
</comment>
<dbReference type="AlphaFoldDB" id="A0A222UT55"/>
<dbReference type="NCBIfam" id="NF007866">
    <property type="entry name" value="PRK10577.1-2"/>
    <property type="match status" value="1"/>
</dbReference>
<evidence type="ECO:0000313" key="10">
    <source>
        <dbReference type="EMBL" id="PCM62015.1"/>
    </source>
</evidence>
<dbReference type="InterPro" id="IPR037294">
    <property type="entry name" value="ABC_BtuC-like"/>
</dbReference>
<evidence type="ECO:0000256" key="5">
    <source>
        <dbReference type="ARBA" id="ARBA00022692"/>
    </source>
</evidence>
<organism evidence="10 11">
    <name type="scientific">Klebsiella quasipneumoniae</name>
    <dbReference type="NCBI Taxonomy" id="1463165"/>
    <lineage>
        <taxon>Bacteria</taxon>
        <taxon>Pseudomonadati</taxon>
        <taxon>Pseudomonadota</taxon>
        <taxon>Gammaproteobacteria</taxon>
        <taxon>Enterobacterales</taxon>
        <taxon>Enterobacteriaceae</taxon>
        <taxon>Klebsiella/Raoultella group</taxon>
        <taxon>Klebsiella</taxon>
        <taxon>Klebsiella pneumoniae complex</taxon>
    </lineage>
</organism>
<feature type="transmembrane region" description="Helical" evidence="8">
    <location>
        <begin position="58"/>
        <end position="79"/>
    </location>
</feature>
<feature type="transmembrane region" description="Helical" evidence="8">
    <location>
        <begin position="144"/>
        <end position="167"/>
    </location>
</feature>
<feature type="transmembrane region" description="Helical" evidence="8">
    <location>
        <begin position="449"/>
        <end position="468"/>
    </location>
</feature>
<evidence type="ECO:0000256" key="1">
    <source>
        <dbReference type="ARBA" id="ARBA00004651"/>
    </source>
</evidence>
<gene>
    <name evidence="9" type="primary">fhuB</name>
    <name evidence="10" type="ORF">CP911_07405</name>
    <name evidence="9" type="ORF">H8L09_07090</name>
</gene>
<comment type="similarity">
    <text evidence="2">Belongs to the binding-protein-dependent transport system permease family. FecCD subfamily.</text>
</comment>
<evidence type="ECO:0000313" key="11">
    <source>
        <dbReference type="Proteomes" id="UP000217648"/>
    </source>
</evidence>
<proteinExistence type="inferred from homology"/>
<sequence>MNRRISPLAIILLAGLLVAAFALSIVNLNVALPYAQWRQALWQPDSDRIAQMLFHYSLLPRVAVSLLVGAGLGLVGVLFQQVLRNPLAEPTTLGVATGAQLGITVTTLWAIPGVLASQFAALAGACLVGALVFGVSWGKRLSPVTLILAGLVVSLYCGALNQLMVIFHHDQLQSMFLWSTGTLTQTDWSVAQRLWPQLLGGAVLTLLLLRPLTLMGLDDGVARNLGLALSLARLGALTLAIVMSALLVNAVGIIGFIGLFAPLLAKMLGARRLLARLLLAALIGALLLWLSDQVILWLSRVWREVSTGSVTALIGAPLLLWLLPRLRSISAPVMNGGDNVQPERYHVQGFVLGGVALLLLAVSVALAFGRDAHGWLWAHGDLLEQLLPWRWPRVLSALFAGVMLAVAGCIIQRLTGNPMASPEVLGISSGAAFGVVLMLFFVPGDAFGWLLPAGSLGAAGTLLIIMLAAGRGGFSPHRMLLAGMALSTAFTMLLMMLQASGDPRMAQILTWISGSTYSATPERVVRSGAVMLLLLALAPLCRRWLTILPLGGEAARAVGMALTSSRIVLLLLAACLTAAATLTIGPLSFVGLMAPHIARMMGFRRTLPHMVISGLTGGLLLVFADWCGRMIMFPYQIPAGLLSTFIGAPYFIYLLRKQSR</sequence>
<dbReference type="PANTHER" id="PTHR30472:SF37">
    <property type="entry name" value="FE(3+) DICITRATE TRANSPORT SYSTEM PERMEASE PROTEIN FECD-RELATED"/>
    <property type="match status" value="1"/>
</dbReference>
<feature type="transmembrane region" description="Helical" evidence="8">
    <location>
        <begin position="480"/>
        <end position="499"/>
    </location>
</feature>
<dbReference type="CDD" id="cd06550">
    <property type="entry name" value="TM_ABC_iron-siderophores_like"/>
    <property type="match status" value="2"/>
</dbReference>
<feature type="transmembrane region" description="Helical" evidence="8">
    <location>
        <begin position="277"/>
        <end position="299"/>
    </location>
</feature>
<dbReference type="KEGG" id="kqu:AVR78_09090"/>
<feature type="transmembrane region" description="Helical" evidence="8">
    <location>
        <begin position="606"/>
        <end position="623"/>
    </location>
</feature>
<dbReference type="InterPro" id="IPR000522">
    <property type="entry name" value="ABC_transptr_permease_BtuC"/>
</dbReference>
<dbReference type="STRING" id="1463164.KQS06HV_40144"/>
<reference evidence="9" key="2">
    <citation type="submission" date="2020-08" db="EMBL/GenBank/DDBJ databases">
        <title>Genomic evolution and epidemiology of Klebsiella pneumoniae from a major hospital in Beijing, China, over a fifteen-year period: dissemination of known and novel high-risk clones.</title>
        <authorList>
            <person name="Palmieri M."/>
        </authorList>
    </citation>
    <scope>NUCLEOTIDE SEQUENCE</scope>
    <source>
        <strain evidence="9">K7050</strain>
    </source>
</reference>
<keyword evidence="4" id="KW-1003">Cell membrane</keyword>
<dbReference type="Pfam" id="PF01032">
    <property type="entry name" value="FecCD"/>
    <property type="match status" value="2"/>
</dbReference>
<accession>A0A222UT55</accession>
<keyword evidence="5 8" id="KW-0812">Transmembrane</keyword>
<evidence type="ECO:0000256" key="3">
    <source>
        <dbReference type="ARBA" id="ARBA00022448"/>
    </source>
</evidence>
<feature type="transmembrane region" description="Helical" evidence="8">
    <location>
        <begin position="423"/>
        <end position="443"/>
    </location>
</feature>
<dbReference type="GO" id="GO:0005886">
    <property type="term" value="C:plasma membrane"/>
    <property type="evidence" value="ECO:0007669"/>
    <property type="project" value="UniProtKB-SubCell"/>
</dbReference>
<dbReference type="EMBL" id="NXHG01000003">
    <property type="protein sequence ID" value="PCM62015.1"/>
    <property type="molecule type" value="Genomic_DNA"/>
</dbReference>
<dbReference type="GO" id="GO:0033214">
    <property type="term" value="P:siderophore-iron import into cell"/>
    <property type="evidence" value="ECO:0007669"/>
    <property type="project" value="TreeGrafter"/>
</dbReference>
<feature type="transmembrane region" description="Helical" evidence="8">
    <location>
        <begin position="91"/>
        <end position="111"/>
    </location>
</feature>
<keyword evidence="6 8" id="KW-1133">Transmembrane helix</keyword>
<dbReference type="PANTHER" id="PTHR30472">
    <property type="entry name" value="FERRIC ENTEROBACTIN TRANSPORT SYSTEM PERMEASE PROTEIN"/>
    <property type="match status" value="1"/>
</dbReference>
<evidence type="ECO:0000313" key="9">
    <source>
        <dbReference type="EMBL" id="MBC5045126.1"/>
    </source>
</evidence>
<name>A0A222UT55_9ENTR</name>
<keyword evidence="3" id="KW-0813">Transport</keyword>
<feature type="transmembrane region" description="Helical" evidence="8">
    <location>
        <begin position="305"/>
        <end position="324"/>
    </location>
</feature>
<comment type="subcellular location">
    <subcellularLocation>
        <location evidence="1">Cell membrane</location>
        <topology evidence="1">Multi-pass membrane protein</topology>
    </subcellularLocation>
</comment>
<dbReference type="Gene3D" id="1.10.3470.10">
    <property type="entry name" value="ABC transporter involved in vitamin B12 uptake, BtuC"/>
    <property type="match status" value="2"/>
</dbReference>
<dbReference type="GO" id="GO:0022857">
    <property type="term" value="F:transmembrane transporter activity"/>
    <property type="evidence" value="ECO:0007669"/>
    <property type="project" value="InterPro"/>
</dbReference>
<dbReference type="NCBIfam" id="NF007865">
    <property type="entry name" value="PRK10577.1-1"/>
    <property type="match status" value="1"/>
</dbReference>
<dbReference type="NCBIfam" id="NF007868">
    <property type="entry name" value="PRK10577.1-5"/>
    <property type="match status" value="1"/>
</dbReference>